<dbReference type="Proteomes" id="UP000034020">
    <property type="component" value="Unassembled WGS sequence"/>
</dbReference>
<sequence length="33" mass="3807">MMGDGGFFAVITWIVITVDLILLGVWLWRQINK</sequence>
<evidence type="ECO:0000313" key="3">
    <source>
        <dbReference type="Proteomes" id="UP000034020"/>
    </source>
</evidence>
<name>A0A0G1R5H0_9BACT</name>
<accession>A0A0G1R5H0</accession>
<protein>
    <submittedName>
        <fullName evidence="2">Uncharacterized protein</fullName>
    </submittedName>
</protein>
<evidence type="ECO:0000256" key="1">
    <source>
        <dbReference type="SAM" id="Phobius"/>
    </source>
</evidence>
<dbReference type="EMBL" id="LCLL01000021">
    <property type="protein sequence ID" value="KKU16105.1"/>
    <property type="molecule type" value="Genomic_DNA"/>
</dbReference>
<keyword evidence="1" id="KW-0472">Membrane</keyword>
<organism evidence="2 3">
    <name type="scientific">Candidatus Giovannonibacteria bacterium GW2011_GWB1_45_9b</name>
    <dbReference type="NCBI Taxonomy" id="1618653"/>
    <lineage>
        <taxon>Bacteria</taxon>
        <taxon>Candidatus Giovannoniibacteriota</taxon>
    </lineage>
</organism>
<dbReference type="AlphaFoldDB" id="A0A0G1R5H0"/>
<proteinExistence type="predicted"/>
<keyword evidence="1" id="KW-1133">Transmembrane helix</keyword>
<reference evidence="2 3" key="1">
    <citation type="journal article" date="2015" name="Nature">
        <title>rRNA introns, odd ribosomes, and small enigmatic genomes across a large radiation of phyla.</title>
        <authorList>
            <person name="Brown C.T."/>
            <person name="Hug L.A."/>
            <person name="Thomas B.C."/>
            <person name="Sharon I."/>
            <person name="Castelle C.J."/>
            <person name="Singh A."/>
            <person name="Wilkins M.J."/>
            <person name="Williams K.H."/>
            <person name="Banfield J.F."/>
        </authorList>
    </citation>
    <scope>NUCLEOTIDE SEQUENCE [LARGE SCALE GENOMIC DNA]</scope>
</reference>
<evidence type="ECO:0000313" key="2">
    <source>
        <dbReference type="EMBL" id="KKU16105.1"/>
    </source>
</evidence>
<feature type="transmembrane region" description="Helical" evidence="1">
    <location>
        <begin position="6"/>
        <end position="28"/>
    </location>
</feature>
<gene>
    <name evidence="2" type="ORF">UX24_C0021G0008</name>
</gene>
<comment type="caution">
    <text evidence="2">The sequence shown here is derived from an EMBL/GenBank/DDBJ whole genome shotgun (WGS) entry which is preliminary data.</text>
</comment>
<keyword evidence="1" id="KW-0812">Transmembrane</keyword>